<organism evidence="1 2">
    <name type="scientific">Mesorhizobium opportunistum (strain LMG 24607 / HAMBI 3007 / WSM2075)</name>
    <dbReference type="NCBI Taxonomy" id="536019"/>
    <lineage>
        <taxon>Bacteria</taxon>
        <taxon>Pseudomonadati</taxon>
        <taxon>Pseudomonadota</taxon>
        <taxon>Alphaproteobacteria</taxon>
        <taxon>Hyphomicrobiales</taxon>
        <taxon>Phyllobacteriaceae</taxon>
        <taxon>Mesorhizobium</taxon>
    </lineage>
</organism>
<name>F7YFH1_MESOW</name>
<protein>
    <submittedName>
        <fullName evidence="1">Uncharacterized protein</fullName>
    </submittedName>
</protein>
<dbReference type="KEGG" id="mop:Mesop_1233"/>
<gene>
    <name evidence="1" type="ordered locus">Mesop_1233</name>
</gene>
<dbReference type="AlphaFoldDB" id="F7YFH1"/>
<proteinExistence type="predicted"/>
<dbReference type="HOGENOM" id="CLU_1553455_0_0_5"/>
<reference evidence="1 2" key="1">
    <citation type="submission" date="2010-10" db="EMBL/GenBank/DDBJ databases">
        <title>Complete sequence of Mesorhizobium opportunistum WSM2075.</title>
        <authorList>
            <consortium name="US DOE Joint Genome Institute"/>
            <person name="Lucas S."/>
            <person name="Copeland A."/>
            <person name="Lapidus A."/>
            <person name="Cheng J.-F."/>
            <person name="Bruce D."/>
            <person name="Goodwin L."/>
            <person name="Pitluck S."/>
            <person name="Chertkov O."/>
            <person name="Misra M."/>
            <person name="Detter J.C."/>
            <person name="Han C."/>
            <person name="Tapia R."/>
            <person name="Land M."/>
            <person name="Hauser L."/>
            <person name="Kyrpides N."/>
            <person name="Ovchinnikova G."/>
            <person name="Mavrommatis K.M."/>
            <person name="Tiwari R.P."/>
            <person name="Howieson J.G."/>
            <person name="O'Hara G.W."/>
            <person name="Nandasena K.G."/>
            <person name="Woyke T."/>
        </authorList>
    </citation>
    <scope>NUCLEOTIDE SEQUENCE [LARGE SCALE GENOMIC DNA]</scope>
    <source>
        <strain evidence="2">LMG 24607 / HAMBI 3007 / WSM2075</strain>
    </source>
</reference>
<dbReference type="RefSeq" id="WP_013892453.1">
    <property type="nucleotide sequence ID" value="NC_015675.1"/>
</dbReference>
<dbReference type="eggNOG" id="ENOG50344QP">
    <property type="taxonomic scope" value="Bacteria"/>
</dbReference>
<dbReference type="Proteomes" id="UP000001623">
    <property type="component" value="Chromosome"/>
</dbReference>
<evidence type="ECO:0000313" key="1">
    <source>
        <dbReference type="EMBL" id="AEH85716.1"/>
    </source>
</evidence>
<sequence>MAKWSDPAGPDYATDEPEFMVEYGRAMAEWGNVEHLLARIYVKLLKPANIEHATLAFFSVQNLRDRMNMISSLVASQFGEPKVADVPPVVEWERIRNAFNRTVKNRNTLAHMHVWHGPSIGTFGHGHIYQVAKLPVDVGERRQQVVTTKRLRDFREGFCLLWKRLHLFYEAF</sequence>
<accession>F7YFH1</accession>
<evidence type="ECO:0000313" key="2">
    <source>
        <dbReference type="Proteomes" id="UP000001623"/>
    </source>
</evidence>
<dbReference type="EMBL" id="CP002279">
    <property type="protein sequence ID" value="AEH85716.1"/>
    <property type="molecule type" value="Genomic_DNA"/>
</dbReference>